<evidence type="ECO:0000313" key="2">
    <source>
        <dbReference type="Proteomes" id="UP000245708"/>
    </source>
</evidence>
<evidence type="ECO:0000313" key="1">
    <source>
        <dbReference type="EMBL" id="PWK62263.1"/>
    </source>
</evidence>
<reference evidence="1 2" key="1">
    <citation type="submission" date="2018-05" db="EMBL/GenBank/DDBJ databases">
        <title>Genomic Encyclopedia of Type Strains, Phase IV (KMG-IV): sequencing the most valuable type-strain genomes for metagenomic binning, comparative biology and taxonomic classification.</title>
        <authorList>
            <person name="Goeker M."/>
        </authorList>
    </citation>
    <scope>NUCLEOTIDE SEQUENCE [LARGE SCALE GENOMIC DNA]</scope>
    <source>
        <strain evidence="1 2">DSM 16097</strain>
    </source>
</reference>
<dbReference type="Proteomes" id="UP000245708">
    <property type="component" value="Unassembled WGS sequence"/>
</dbReference>
<comment type="caution">
    <text evidence="1">The sequence shown here is derived from an EMBL/GenBank/DDBJ whole genome shotgun (WGS) entry which is preliminary data.</text>
</comment>
<dbReference type="AlphaFoldDB" id="A0A316H3Z9"/>
<proteinExistence type="predicted"/>
<sequence length="41" mass="4545">MGLWRIATTCMIGKPPMRRNARDKKTGMAVQGVVTGDIRKV</sequence>
<protein>
    <submittedName>
        <fullName evidence="1">Uncharacterized protein</fullName>
    </submittedName>
</protein>
<name>A0A316H3Z9_9RHOB</name>
<dbReference type="EMBL" id="QGGW01000001">
    <property type="protein sequence ID" value="PWK62263.1"/>
    <property type="molecule type" value="Genomic_DNA"/>
</dbReference>
<accession>A0A316H3Z9</accession>
<organism evidence="1 2">
    <name type="scientific">Roseicyclus mahoneyensis</name>
    <dbReference type="NCBI Taxonomy" id="164332"/>
    <lineage>
        <taxon>Bacteria</taxon>
        <taxon>Pseudomonadati</taxon>
        <taxon>Pseudomonadota</taxon>
        <taxon>Alphaproteobacteria</taxon>
        <taxon>Rhodobacterales</taxon>
        <taxon>Roseobacteraceae</taxon>
        <taxon>Roseicyclus</taxon>
    </lineage>
</organism>
<keyword evidence="2" id="KW-1185">Reference proteome</keyword>
<gene>
    <name evidence="1" type="ORF">C7455_101289</name>
</gene>